<sequence length="40" mass="4332">MVEQPVSDLAVVRLPCGQAEPDREALRVDDNVDLGREPAA</sequence>
<gene>
    <name evidence="1" type="ORF">RLDS_25135</name>
</gene>
<proteinExistence type="predicted"/>
<evidence type="ECO:0000313" key="2">
    <source>
        <dbReference type="Proteomes" id="UP000015531"/>
    </source>
</evidence>
<evidence type="ECO:0000313" key="1">
    <source>
        <dbReference type="EMBL" id="EQB11183.1"/>
    </source>
</evidence>
<accession>T0HGE5</accession>
<dbReference type="EMBL" id="ATDP01000108">
    <property type="protein sequence ID" value="EQB11183.1"/>
    <property type="molecule type" value="Genomic_DNA"/>
</dbReference>
<name>T0HGE5_9SPHN</name>
<protein>
    <submittedName>
        <fullName evidence="1">Uncharacterized protein</fullName>
    </submittedName>
</protein>
<keyword evidence="2" id="KW-1185">Reference proteome</keyword>
<dbReference type="Proteomes" id="UP000015531">
    <property type="component" value="Unassembled WGS sequence"/>
</dbReference>
<reference evidence="1 2" key="1">
    <citation type="journal article" date="2013" name="Genome Announc.">
        <title>Draft Genome Sequence of Sphingobium lactosutens Strain DS20T, Isolated from a Hexachlorocyclohexane Dumpsite.</title>
        <authorList>
            <person name="Kumar R."/>
            <person name="Dwivedi V."/>
            <person name="Negi V."/>
            <person name="Khurana J.P."/>
            <person name="Lal R."/>
        </authorList>
    </citation>
    <scope>NUCLEOTIDE SEQUENCE [LARGE SCALE GENOMIC DNA]</scope>
    <source>
        <strain evidence="1 2">DS20</strain>
    </source>
</reference>
<organism evidence="1 2">
    <name type="scientific">Sphingobium lactosutens DS20</name>
    <dbReference type="NCBI Taxonomy" id="1331060"/>
    <lineage>
        <taxon>Bacteria</taxon>
        <taxon>Pseudomonadati</taxon>
        <taxon>Pseudomonadota</taxon>
        <taxon>Alphaproteobacteria</taxon>
        <taxon>Sphingomonadales</taxon>
        <taxon>Sphingomonadaceae</taxon>
        <taxon>Sphingobium</taxon>
    </lineage>
</organism>
<dbReference type="AlphaFoldDB" id="T0HGE5"/>
<comment type="caution">
    <text evidence="1">The sequence shown here is derived from an EMBL/GenBank/DDBJ whole genome shotgun (WGS) entry which is preliminary data.</text>
</comment>